<evidence type="ECO:0000259" key="4">
    <source>
        <dbReference type="PROSITE" id="PS01031"/>
    </source>
</evidence>
<name>A0A2N9G7N1_FAGSY</name>
<proteinExistence type="inferred from homology"/>
<feature type="compositionally biased region" description="Polar residues" evidence="3">
    <location>
        <begin position="10"/>
        <end position="23"/>
    </location>
</feature>
<evidence type="ECO:0000313" key="5">
    <source>
        <dbReference type="EMBL" id="SPC98656.1"/>
    </source>
</evidence>
<protein>
    <recommendedName>
        <fullName evidence="4">SHSP domain-containing protein</fullName>
    </recommendedName>
</protein>
<evidence type="ECO:0000256" key="2">
    <source>
        <dbReference type="RuleBase" id="RU003616"/>
    </source>
</evidence>
<dbReference type="Gene3D" id="2.60.40.790">
    <property type="match status" value="1"/>
</dbReference>
<dbReference type="EMBL" id="OIVN01001890">
    <property type="protein sequence ID" value="SPC98656.1"/>
    <property type="molecule type" value="Genomic_DNA"/>
</dbReference>
<feature type="domain" description="SHSP" evidence="4">
    <location>
        <begin position="37"/>
        <end position="144"/>
    </location>
</feature>
<feature type="region of interest" description="Disordered" evidence="3">
    <location>
        <begin position="1"/>
        <end position="23"/>
    </location>
</feature>
<gene>
    <name evidence="5" type="ORF">FSB_LOCUS26538</name>
</gene>
<dbReference type="AlphaFoldDB" id="A0A2N9G7N1"/>
<organism evidence="5">
    <name type="scientific">Fagus sylvatica</name>
    <name type="common">Beechnut</name>
    <dbReference type="NCBI Taxonomy" id="28930"/>
    <lineage>
        <taxon>Eukaryota</taxon>
        <taxon>Viridiplantae</taxon>
        <taxon>Streptophyta</taxon>
        <taxon>Embryophyta</taxon>
        <taxon>Tracheophyta</taxon>
        <taxon>Spermatophyta</taxon>
        <taxon>Magnoliopsida</taxon>
        <taxon>eudicotyledons</taxon>
        <taxon>Gunneridae</taxon>
        <taxon>Pentapetalae</taxon>
        <taxon>rosids</taxon>
        <taxon>fabids</taxon>
        <taxon>Fagales</taxon>
        <taxon>Fagaceae</taxon>
        <taxon>Fagus</taxon>
    </lineage>
</organism>
<accession>A0A2N9G7N1</accession>
<evidence type="ECO:0000256" key="3">
    <source>
        <dbReference type="SAM" id="MobiDB-lite"/>
    </source>
</evidence>
<dbReference type="InterPro" id="IPR008978">
    <property type="entry name" value="HSP20-like_chaperone"/>
</dbReference>
<dbReference type="PANTHER" id="PTHR46991">
    <property type="entry name" value="23.5 KDA HEAT SHOCK PROTEIN, MITOCHONDRIAL"/>
    <property type="match status" value="1"/>
</dbReference>
<dbReference type="InterPro" id="IPR002068">
    <property type="entry name" value="A-crystallin/Hsp20_dom"/>
</dbReference>
<comment type="similarity">
    <text evidence="1 2">Belongs to the small heat shock protein (HSP20) family.</text>
</comment>
<sequence>MFDSNDEMCSINSHGGSMSRTDQFNARTYDQITDYPWQREGPQGTYEAKRVDEGLFVRVDMPGIDKKKVKINVEDDSLIIKGEGVKESEHECSGRTYVGSIDLCPNFFKLDEAKAEMRNGVLRLLIPKIKDGQQSKTISEISVD</sequence>
<dbReference type="SUPFAM" id="SSF49764">
    <property type="entry name" value="HSP20-like chaperones"/>
    <property type="match status" value="1"/>
</dbReference>
<evidence type="ECO:0000256" key="1">
    <source>
        <dbReference type="PROSITE-ProRule" id="PRU00285"/>
    </source>
</evidence>
<dbReference type="PANTHER" id="PTHR46991:SF7">
    <property type="entry name" value="HEAT SHOCK 22 KDA PROTEIN, MITOCHONDRIAL-LIKE"/>
    <property type="match status" value="1"/>
</dbReference>
<dbReference type="Pfam" id="PF00011">
    <property type="entry name" value="HSP20"/>
    <property type="match status" value="1"/>
</dbReference>
<dbReference type="PROSITE" id="PS01031">
    <property type="entry name" value="SHSP"/>
    <property type="match status" value="1"/>
</dbReference>
<dbReference type="InterPro" id="IPR044656">
    <property type="entry name" value="HSP14.7/HSP23.5/HSP23.6-like"/>
</dbReference>
<dbReference type="CDD" id="cd00298">
    <property type="entry name" value="ACD_sHsps_p23-like"/>
    <property type="match status" value="1"/>
</dbReference>
<reference evidence="5" key="1">
    <citation type="submission" date="2018-02" db="EMBL/GenBank/DDBJ databases">
        <authorList>
            <person name="Cohen D.B."/>
            <person name="Kent A.D."/>
        </authorList>
    </citation>
    <scope>NUCLEOTIDE SEQUENCE</scope>
</reference>